<feature type="compositionally biased region" description="Low complexity" evidence="1">
    <location>
        <begin position="352"/>
        <end position="367"/>
    </location>
</feature>
<feature type="region of interest" description="Disordered" evidence="1">
    <location>
        <begin position="271"/>
        <end position="305"/>
    </location>
</feature>
<feature type="transmembrane region" description="Helical" evidence="2">
    <location>
        <begin position="315"/>
        <end position="341"/>
    </location>
</feature>
<dbReference type="AlphaFoldDB" id="A0A1I8FF11"/>
<protein>
    <submittedName>
        <fullName evidence="4">DSL domain-containing protein</fullName>
    </submittedName>
</protein>
<evidence type="ECO:0000313" key="3">
    <source>
        <dbReference type="Proteomes" id="UP000095280"/>
    </source>
</evidence>
<dbReference type="Proteomes" id="UP000095280">
    <property type="component" value="Unplaced"/>
</dbReference>
<feature type="compositionally biased region" description="Basic and acidic residues" evidence="1">
    <location>
        <begin position="26"/>
        <end position="35"/>
    </location>
</feature>
<feature type="compositionally biased region" description="Polar residues" evidence="1">
    <location>
        <begin position="53"/>
        <end position="65"/>
    </location>
</feature>
<feature type="compositionally biased region" description="Basic and acidic residues" evidence="1">
    <location>
        <begin position="278"/>
        <end position="293"/>
    </location>
</feature>
<evidence type="ECO:0000256" key="1">
    <source>
        <dbReference type="SAM" id="MobiDB-lite"/>
    </source>
</evidence>
<accession>A0A1I8FF11</accession>
<keyword evidence="2" id="KW-1133">Transmembrane helix</keyword>
<evidence type="ECO:0000256" key="2">
    <source>
        <dbReference type="SAM" id="Phobius"/>
    </source>
</evidence>
<name>A0A1I8FF11_9PLAT</name>
<feature type="region of interest" description="Disordered" evidence="1">
    <location>
        <begin position="351"/>
        <end position="374"/>
    </location>
</feature>
<dbReference type="WBParaSite" id="maker-unitig_32078-snap-gene-0.1-mRNA-1">
    <property type="protein sequence ID" value="maker-unitig_32078-snap-gene-0.1-mRNA-1"/>
    <property type="gene ID" value="maker-unitig_32078-snap-gene-0.1"/>
</dbReference>
<keyword evidence="2" id="KW-0472">Membrane</keyword>
<proteinExistence type="predicted"/>
<organism evidence="3 4">
    <name type="scientific">Macrostomum lignano</name>
    <dbReference type="NCBI Taxonomy" id="282301"/>
    <lineage>
        <taxon>Eukaryota</taxon>
        <taxon>Metazoa</taxon>
        <taxon>Spiralia</taxon>
        <taxon>Lophotrochozoa</taxon>
        <taxon>Platyhelminthes</taxon>
        <taxon>Rhabditophora</taxon>
        <taxon>Macrostomorpha</taxon>
        <taxon>Macrostomida</taxon>
        <taxon>Macrostomidae</taxon>
        <taxon>Macrostomum</taxon>
    </lineage>
</organism>
<reference evidence="4" key="1">
    <citation type="submission" date="2016-11" db="UniProtKB">
        <authorList>
            <consortium name="WormBaseParasite"/>
        </authorList>
    </citation>
    <scope>IDENTIFICATION</scope>
</reference>
<keyword evidence="3" id="KW-1185">Reference proteome</keyword>
<evidence type="ECO:0000313" key="4">
    <source>
        <dbReference type="WBParaSite" id="maker-unitig_32078-snap-gene-0.1-mRNA-1"/>
    </source>
</evidence>
<feature type="region of interest" description="Disordered" evidence="1">
    <location>
        <begin position="18"/>
        <end position="74"/>
    </location>
</feature>
<keyword evidence="2" id="KW-0812">Transmembrane</keyword>
<sequence>AAYAAALSDLRPVAGRATCASRHPRRDAAVSDCKHRQQGKQSSVDHIAPSIPTYGNRSRQQQLHQSKQESTNRHGYPLQLLLTLKSYSAGSDSNYYRCGSQGGNISMSMCGYRLQVEAAADGVPVGYELFGKQVYREELNFEQRNEPGYRNPVKFNLTGYPNNITVKMTLHYYSSDGRKVDKTFRETITRVPLAFAGDKRTKPLKDQNGRVSHSTLKCRPNHYGPFCSTYCRAETTGQYCDSNGQLMCRITASMRHQPKTPVQSTVVSRIAASTKTVTEPKKQPTKTDFEKPLHPVAGSTPDSLGDSQKQVIDPLVLTVSLCAAVVVFALLVLGLSAIACVTGRRKPLTVTSSSRQNELQQLQNQQQPTPPPPLSLADCDMLFYPASATADARQLQRQQLPLLGQCHAGYEPLRSPDGAEMPPNSHLAYSDDGHLAGGHATDCSTAKASASSNFISGGISSALIRCFDSMSKRCAMRLSLLRDSNPAPPALVAAGSRSTLTRHPPADLVDSRAGGGAGPPLLKAAVSTEANGRSFLQCTLQRSDLRPRDQPSAVDVERRIDDRSDCGIGVNVSEVAQVFE</sequence>
<feature type="region of interest" description="Disordered" evidence="1">
    <location>
        <begin position="495"/>
        <end position="515"/>
    </location>
</feature>